<keyword evidence="4 6" id="KW-0687">Ribonucleoprotein</keyword>
<dbReference type="CDD" id="cd01433">
    <property type="entry name" value="Ribosomal_L16_L10e"/>
    <property type="match status" value="1"/>
</dbReference>
<name>A0A0G0JI89_9BACT</name>
<dbReference type="GO" id="GO:0000049">
    <property type="term" value="F:tRNA binding"/>
    <property type="evidence" value="ECO:0007669"/>
    <property type="project" value="UniProtKB-KW"/>
</dbReference>
<dbReference type="InterPro" id="IPR036920">
    <property type="entry name" value="Ribosomal_uL16_sf"/>
</dbReference>
<dbReference type="HAMAP" id="MF_01342">
    <property type="entry name" value="Ribosomal_uL16"/>
    <property type="match status" value="1"/>
</dbReference>
<dbReference type="GO" id="GO:0005840">
    <property type="term" value="C:ribosome"/>
    <property type="evidence" value="ECO:0007669"/>
    <property type="project" value="UniProtKB-KW"/>
</dbReference>
<dbReference type="EMBL" id="LBUP01000001">
    <property type="protein sequence ID" value="KKQ67428.1"/>
    <property type="molecule type" value="Genomic_DNA"/>
</dbReference>
<evidence type="ECO:0000256" key="2">
    <source>
        <dbReference type="ARBA" id="ARBA00022555"/>
    </source>
</evidence>
<evidence type="ECO:0000256" key="6">
    <source>
        <dbReference type="HAMAP-Rule" id="MF_01342"/>
    </source>
</evidence>
<evidence type="ECO:0000256" key="7">
    <source>
        <dbReference type="RuleBase" id="RU004413"/>
    </source>
</evidence>
<keyword evidence="6 8" id="KW-0699">rRNA-binding</keyword>
<dbReference type="Pfam" id="PF00252">
    <property type="entry name" value="Ribosomal_L16"/>
    <property type="match status" value="1"/>
</dbReference>
<gene>
    <name evidence="6" type="primary">rplP</name>
    <name evidence="9" type="ORF">US86_C0001G0355</name>
</gene>
<dbReference type="PRINTS" id="PR00060">
    <property type="entry name" value="RIBOSOMALL16"/>
</dbReference>
<organism evidence="9 10">
    <name type="scientific">Candidatus Daviesbacteria bacterium GW2011_GWA2_38_24</name>
    <dbReference type="NCBI Taxonomy" id="1618422"/>
    <lineage>
        <taxon>Bacteria</taxon>
        <taxon>Candidatus Daviesiibacteriota</taxon>
    </lineage>
</organism>
<evidence type="ECO:0000256" key="8">
    <source>
        <dbReference type="RuleBase" id="RU004414"/>
    </source>
</evidence>
<evidence type="ECO:0000256" key="3">
    <source>
        <dbReference type="ARBA" id="ARBA00022980"/>
    </source>
</evidence>
<dbReference type="InterPro" id="IPR000114">
    <property type="entry name" value="Ribosomal_uL16_bact-type"/>
</dbReference>
<dbReference type="GO" id="GO:0019843">
    <property type="term" value="F:rRNA binding"/>
    <property type="evidence" value="ECO:0007669"/>
    <property type="project" value="UniProtKB-UniRule"/>
</dbReference>
<dbReference type="SUPFAM" id="SSF54686">
    <property type="entry name" value="Ribosomal protein L16p/L10e"/>
    <property type="match status" value="1"/>
</dbReference>
<keyword evidence="3 6" id="KW-0689">Ribosomal protein</keyword>
<reference evidence="9 10" key="1">
    <citation type="journal article" date="2015" name="Nature">
        <title>rRNA introns, odd ribosomes, and small enigmatic genomes across a large radiation of phyla.</title>
        <authorList>
            <person name="Brown C.T."/>
            <person name="Hug L.A."/>
            <person name="Thomas B.C."/>
            <person name="Sharon I."/>
            <person name="Castelle C.J."/>
            <person name="Singh A."/>
            <person name="Wilkins M.J."/>
            <person name="Williams K.H."/>
            <person name="Banfield J.F."/>
        </authorList>
    </citation>
    <scope>NUCLEOTIDE SEQUENCE [LARGE SCALE GENOMIC DNA]</scope>
</reference>
<dbReference type="PANTHER" id="PTHR12220">
    <property type="entry name" value="50S/60S RIBOSOMAL PROTEIN L16"/>
    <property type="match status" value="1"/>
</dbReference>
<keyword evidence="6 8" id="KW-0694">RNA-binding</keyword>
<comment type="similarity">
    <text evidence="1 6 7">Belongs to the universal ribosomal protein uL16 family.</text>
</comment>
<evidence type="ECO:0000313" key="10">
    <source>
        <dbReference type="Proteomes" id="UP000034235"/>
    </source>
</evidence>
<dbReference type="PATRIC" id="fig|1618422.5.peg.360"/>
<evidence type="ECO:0000256" key="1">
    <source>
        <dbReference type="ARBA" id="ARBA00008931"/>
    </source>
</evidence>
<dbReference type="Gene3D" id="3.90.1170.10">
    <property type="entry name" value="Ribosomal protein L10e/L16"/>
    <property type="match status" value="1"/>
</dbReference>
<sequence length="141" mass="15523">MALLVPARAKHRKWFKGKMGGVATRINTIAFGNFALKAEECGFISSRQIEAARRAMTRYTQRGGQIWIRIFPDKPVTKHPAESRMGSGKGAVEGYVAVVKPGTIIFEMGSVPAETAKEAMRLAAHKLPVKVKFITKETEHA</sequence>
<dbReference type="InterPro" id="IPR047873">
    <property type="entry name" value="Ribosomal_uL16"/>
</dbReference>
<proteinExistence type="inferred from homology"/>
<evidence type="ECO:0000313" key="9">
    <source>
        <dbReference type="EMBL" id="KKQ67428.1"/>
    </source>
</evidence>
<dbReference type="GO" id="GO:0003735">
    <property type="term" value="F:structural constituent of ribosome"/>
    <property type="evidence" value="ECO:0007669"/>
    <property type="project" value="InterPro"/>
</dbReference>
<keyword evidence="2 6" id="KW-0820">tRNA-binding</keyword>
<dbReference type="GO" id="GO:0006412">
    <property type="term" value="P:translation"/>
    <property type="evidence" value="ECO:0007669"/>
    <property type="project" value="UniProtKB-UniRule"/>
</dbReference>
<dbReference type="Proteomes" id="UP000034235">
    <property type="component" value="Unassembled WGS sequence"/>
</dbReference>
<evidence type="ECO:0000256" key="4">
    <source>
        <dbReference type="ARBA" id="ARBA00023274"/>
    </source>
</evidence>
<comment type="function">
    <text evidence="6 8">Binds 23S rRNA and is also seen to make contacts with the A and possibly P site tRNAs.</text>
</comment>
<dbReference type="InterPro" id="IPR016180">
    <property type="entry name" value="Ribosomal_uL16_dom"/>
</dbReference>
<dbReference type="GO" id="GO:1990904">
    <property type="term" value="C:ribonucleoprotein complex"/>
    <property type="evidence" value="ECO:0007669"/>
    <property type="project" value="UniProtKB-KW"/>
</dbReference>
<comment type="caution">
    <text evidence="9">The sequence shown here is derived from an EMBL/GenBank/DDBJ whole genome shotgun (WGS) entry which is preliminary data.</text>
</comment>
<comment type="subunit">
    <text evidence="6 8">Part of the 50S ribosomal subunit.</text>
</comment>
<dbReference type="FunFam" id="3.90.1170.10:FF:000001">
    <property type="entry name" value="50S ribosomal protein L16"/>
    <property type="match status" value="1"/>
</dbReference>
<evidence type="ECO:0000256" key="5">
    <source>
        <dbReference type="ARBA" id="ARBA00035198"/>
    </source>
</evidence>
<dbReference type="NCBIfam" id="TIGR01164">
    <property type="entry name" value="rplP_bact"/>
    <property type="match status" value="1"/>
</dbReference>
<protein>
    <recommendedName>
        <fullName evidence="5 6">Large ribosomal subunit protein uL16</fullName>
    </recommendedName>
</protein>
<dbReference type="AlphaFoldDB" id="A0A0G0JI89"/>
<accession>A0A0G0JI89</accession>
<dbReference type="PANTHER" id="PTHR12220:SF13">
    <property type="entry name" value="LARGE RIBOSOMAL SUBUNIT PROTEIN UL16M"/>
    <property type="match status" value="1"/>
</dbReference>